<comment type="caution">
    <text evidence="1">The sequence shown here is derived from an EMBL/GenBank/DDBJ whole genome shotgun (WGS) entry which is preliminary data.</text>
</comment>
<dbReference type="STRING" id="1480694.DC28_03185"/>
<dbReference type="RefSeq" id="WP_037545662.1">
    <property type="nucleotide sequence ID" value="NZ_JNUP01000023.1"/>
</dbReference>
<keyword evidence="2" id="KW-1185">Reference proteome</keyword>
<organism evidence="1 2">
    <name type="scientific">Spirochaeta lutea</name>
    <dbReference type="NCBI Taxonomy" id="1480694"/>
    <lineage>
        <taxon>Bacteria</taxon>
        <taxon>Pseudomonadati</taxon>
        <taxon>Spirochaetota</taxon>
        <taxon>Spirochaetia</taxon>
        <taxon>Spirochaetales</taxon>
        <taxon>Spirochaetaceae</taxon>
        <taxon>Spirochaeta</taxon>
    </lineage>
</organism>
<name>A0A098R1I6_9SPIO</name>
<reference evidence="1 2" key="1">
    <citation type="submission" date="2014-05" db="EMBL/GenBank/DDBJ databases">
        <title>De novo Genome Sequence of Spirocheata sp.</title>
        <authorList>
            <person name="Shivani Y."/>
            <person name="Subhash Y."/>
            <person name="Tushar L."/>
            <person name="Sasikala C."/>
            <person name="Ramana C.V."/>
        </authorList>
    </citation>
    <scope>NUCLEOTIDE SEQUENCE [LARGE SCALE GENOMIC DNA]</scope>
    <source>
        <strain evidence="1 2">JC230</strain>
    </source>
</reference>
<accession>A0A098R1I6</accession>
<dbReference type="Proteomes" id="UP000029692">
    <property type="component" value="Unassembled WGS sequence"/>
</dbReference>
<evidence type="ECO:0000313" key="1">
    <source>
        <dbReference type="EMBL" id="KGE73651.1"/>
    </source>
</evidence>
<dbReference type="AlphaFoldDB" id="A0A098R1I6"/>
<protein>
    <submittedName>
        <fullName evidence="1">Uncharacterized protein</fullName>
    </submittedName>
</protein>
<evidence type="ECO:0000313" key="2">
    <source>
        <dbReference type="Proteomes" id="UP000029692"/>
    </source>
</evidence>
<sequence>MTQIRQVVLTFFYSFSSVAGMTHIRLVVGICALLGTGLFTPGTAQDWRVMSDEVFTGQVVGQPILVGDSLYVLTGDRQLHRFFQTPGEWNLDEPIALPRRGAGLMKLNSQLALLELSDRTWYLVGNRGVISQRRSGEPGTNWREFHQDLDEDPANPVDGETLEEVLGSAELPLDVRGNIIGYQINKQILAVIHRGWRIILLQNGPRGMVPGKIPGTSQGMGASVDRRSTGWRYLESLIQEDPSGEAVLRTIVTRGQEADAGRIDMQRFVDLALPVFWYGIVSGSPGLDSSARLEVLGELLRRADWRTVEGLVNMVAYEYDFIVFIRLLEELSRDWWPLIALYQESFTERLHSFVAQGIRNENLSLDSEIRSIVGVYGIMRSKLAAQVLNRLFPREFWELSIMVARLNSTRRMVMER</sequence>
<gene>
    <name evidence="1" type="ORF">DC28_03185</name>
</gene>
<dbReference type="EMBL" id="JNUP01000023">
    <property type="protein sequence ID" value="KGE73651.1"/>
    <property type="molecule type" value="Genomic_DNA"/>
</dbReference>
<proteinExistence type="predicted"/>